<dbReference type="InterPro" id="IPR017045">
    <property type="entry name" value="Malt_Pase/Glycosyl_Hdrlase"/>
</dbReference>
<dbReference type="OrthoDB" id="9758855at2"/>
<dbReference type="InterPro" id="IPR005194">
    <property type="entry name" value="Glyco_hydro_65_C"/>
</dbReference>
<dbReference type="InterPro" id="IPR037018">
    <property type="entry name" value="GH65_N"/>
</dbReference>
<name>A0A2U2B8B2_9BACT</name>
<evidence type="ECO:0000313" key="7">
    <source>
        <dbReference type="EMBL" id="PWD99283.1"/>
    </source>
</evidence>
<dbReference type="Pfam" id="PF03633">
    <property type="entry name" value="Glyco_hydro_65C"/>
    <property type="match status" value="1"/>
</dbReference>
<dbReference type="InterPro" id="IPR011013">
    <property type="entry name" value="Gal_mutarotase_sf_dom"/>
</dbReference>
<evidence type="ECO:0000259" key="5">
    <source>
        <dbReference type="Pfam" id="PF03633"/>
    </source>
</evidence>
<feature type="binding site" evidence="3">
    <location>
        <begin position="354"/>
        <end position="355"/>
    </location>
    <ligand>
        <name>substrate</name>
    </ligand>
</feature>
<keyword evidence="7" id="KW-0378">Hydrolase</keyword>
<comment type="similarity">
    <text evidence="1">Belongs to the glycosyl hydrolase 65 family.</text>
</comment>
<dbReference type="InterPro" id="IPR008928">
    <property type="entry name" value="6-hairpin_glycosidase_sf"/>
</dbReference>
<gene>
    <name evidence="7" type="ORF">DDZ16_11860</name>
</gene>
<evidence type="ECO:0000259" key="6">
    <source>
        <dbReference type="Pfam" id="PF03636"/>
    </source>
</evidence>
<dbReference type="GO" id="GO:0004553">
    <property type="term" value="F:hydrolase activity, hydrolyzing O-glycosyl compounds"/>
    <property type="evidence" value="ECO:0007669"/>
    <property type="project" value="TreeGrafter"/>
</dbReference>
<dbReference type="PANTHER" id="PTHR11051:SF14">
    <property type="entry name" value="MALTOSE PHOSPHORYLASE"/>
    <property type="match status" value="1"/>
</dbReference>
<dbReference type="EMBL" id="QEWP01000008">
    <property type="protein sequence ID" value="PWD99283.1"/>
    <property type="molecule type" value="Genomic_DNA"/>
</dbReference>
<evidence type="ECO:0000256" key="1">
    <source>
        <dbReference type="ARBA" id="ARBA00006768"/>
    </source>
</evidence>
<evidence type="ECO:0000313" key="8">
    <source>
        <dbReference type="Proteomes" id="UP000244956"/>
    </source>
</evidence>
<dbReference type="RefSeq" id="WP_109264683.1">
    <property type="nucleotide sequence ID" value="NZ_QEWP01000008.1"/>
</dbReference>
<sequence length="775" mass="89836">MKQYLKQDEWRIIEEGFDPDHHKASESIFSLGNGQMGQRANFEEAWSGPTLQGSYIAGVYYPDKTRVGWWKNGYPEYFAKVLNSPNWIGINVTVDGEMLDLFKAQKVDNFERILDMKNGVLSRRFSVILNNGKRLTVKTDRFLSMERPETGVVKYTMTPNEDCKIIFTPYINGDVENEDANYDEKFWNILETNAVLNKADLLCQTKKLDFRVSYAMETELVGAEASEEQPFSDELHSGNHIPVLASKGKEISLTKYVGVANSMNHEKDELLSVARKKASEAKTLGYDTLLKEQIAHWNEIWEHSDIKIKGDIAAQQGIRFNIFHLNQTYTGEDERLNVGPKGFTGEKYGGSTYWDTEAYCIPFFLMTSPQKVVRNLLIYRYKHLRKAIENAEKLGFTNGAALYPMVTMNGEECHNEWEITFEEIHRNGAIAFAIHNYIRHTGDEKYLEEYGLEVLIGIARFWSQRATFSHDKKKFVILGVTGPNEYENNVNNNWYTNKIAQWCLNYAREASEIVKKNNPGRFSEITKKVNMDPPTEMGVWKSVAGNIHLPYNEEEEVFLQQDGFMDKEQIMADELSPSVRPLNQHWSWDRILRSCFIKQADTLQGMYLFEEEFDTETIRRNFKFYEPRTVHESSLSPCVHNILAARIGDLDKAYEMYLRTSRLDIDDYNREVHEGLHITSMAGTWMSIVEGFGGKRVYKDGKLRLYPIIPEQWKEYSFRIRFRRHDLEVRVDQEQVEIISHAKDEATLTLYDKEISIPAGKSVTIPLNIKYHVKK</sequence>
<dbReference type="Gene3D" id="2.70.98.40">
    <property type="entry name" value="Glycoside hydrolase, family 65, N-terminal domain"/>
    <property type="match status" value="1"/>
</dbReference>
<accession>A0A2U2B8B2</accession>
<evidence type="ECO:0000256" key="2">
    <source>
        <dbReference type="PIRSR" id="PIRSR036289-50"/>
    </source>
</evidence>
<evidence type="ECO:0000256" key="3">
    <source>
        <dbReference type="PIRSR" id="PIRSR036289-51"/>
    </source>
</evidence>
<feature type="domain" description="Glycoside hydrolase family 65 central catalytic" evidence="4">
    <location>
        <begin position="319"/>
        <end position="686"/>
    </location>
</feature>
<dbReference type="GO" id="GO:0030246">
    <property type="term" value="F:carbohydrate binding"/>
    <property type="evidence" value="ECO:0007669"/>
    <property type="project" value="InterPro"/>
</dbReference>
<keyword evidence="8" id="KW-1185">Reference proteome</keyword>
<feature type="domain" description="Glycoside hydrolase family 65 N-terminal" evidence="6">
    <location>
        <begin position="13"/>
        <end position="262"/>
    </location>
</feature>
<protein>
    <submittedName>
        <fullName evidence="7">Family 65 glycosyl hydrolase</fullName>
    </submittedName>
</protein>
<dbReference type="InterPro" id="IPR005195">
    <property type="entry name" value="Glyco_hydro_65_M"/>
</dbReference>
<dbReference type="GO" id="GO:0005975">
    <property type="term" value="P:carbohydrate metabolic process"/>
    <property type="evidence" value="ECO:0007669"/>
    <property type="project" value="InterPro"/>
</dbReference>
<dbReference type="NCBIfam" id="NF010380">
    <property type="entry name" value="PRK13807.1"/>
    <property type="match status" value="1"/>
</dbReference>
<feature type="binding site" evidence="3">
    <location>
        <begin position="598"/>
        <end position="599"/>
    </location>
    <ligand>
        <name>substrate</name>
    </ligand>
</feature>
<organism evidence="7 8">
    <name type="scientific">Marinilabilia rubra</name>
    <dbReference type="NCBI Taxonomy" id="2162893"/>
    <lineage>
        <taxon>Bacteria</taxon>
        <taxon>Pseudomonadati</taxon>
        <taxon>Bacteroidota</taxon>
        <taxon>Bacteroidia</taxon>
        <taxon>Marinilabiliales</taxon>
        <taxon>Marinilabiliaceae</taxon>
        <taxon>Marinilabilia</taxon>
    </lineage>
</organism>
<dbReference type="Gene3D" id="2.60.420.10">
    <property type="entry name" value="Maltose phosphorylase, domain 3"/>
    <property type="match status" value="1"/>
</dbReference>
<evidence type="ECO:0000259" key="4">
    <source>
        <dbReference type="Pfam" id="PF03632"/>
    </source>
</evidence>
<dbReference type="Pfam" id="PF03636">
    <property type="entry name" value="Glyco_hydro_65N"/>
    <property type="match status" value="1"/>
</dbReference>
<proteinExistence type="inferred from homology"/>
<dbReference type="InterPro" id="IPR012341">
    <property type="entry name" value="6hp_glycosidase-like_sf"/>
</dbReference>
<feature type="domain" description="Glycoside hydrolase family 65 C-terminal" evidence="5">
    <location>
        <begin position="699"/>
        <end position="755"/>
    </location>
</feature>
<dbReference type="InterPro" id="IPR005196">
    <property type="entry name" value="Glyco_hydro_65_N"/>
</dbReference>
<comment type="caution">
    <text evidence="7">The sequence shown here is derived from an EMBL/GenBank/DDBJ whole genome shotgun (WGS) entry which is preliminary data.</text>
</comment>
<dbReference type="GO" id="GO:0016757">
    <property type="term" value="F:glycosyltransferase activity"/>
    <property type="evidence" value="ECO:0007669"/>
    <property type="project" value="UniProtKB-ARBA"/>
</dbReference>
<feature type="active site" description="Proton donor" evidence="2">
    <location>
        <position position="485"/>
    </location>
</feature>
<dbReference type="PIRSF" id="PIRSF036289">
    <property type="entry name" value="Glycosyl_hydrolase_malt_phosph"/>
    <property type="match status" value="1"/>
</dbReference>
<dbReference type="Pfam" id="PF03632">
    <property type="entry name" value="Glyco_hydro_65m"/>
    <property type="match status" value="1"/>
</dbReference>
<dbReference type="PANTHER" id="PTHR11051">
    <property type="entry name" value="GLYCOSYL HYDROLASE-RELATED"/>
    <property type="match status" value="1"/>
</dbReference>
<dbReference type="Gene3D" id="1.50.10.10">
    <property type="match status" value="1"/>
</dbReference>
<reference evidence="7 8" key="1">
    <citation type="submission" date="2018-05" db="EMBL/GenBank/DDBJ databases">
        <title>Marinilabilia rubrum sp. nov., isolated from saltern sediment.</title>
        <authorList>
            <person name="Zhang R."/>
        </authorList>
    </citation>
    <scope>NUCLEOTIDE SEQUENCE [LARGE SCALE GENOMIC DNA]</scope>
    <source>
        <strain evidence="7 8">WTE16</strain>
    </source>
</reference>
<dbReference type="Proteomes" id="UP000244956">
    <property type="component" value="Unassembled WGS sequence"/>
</dbReference>
<dbReference type="SUPFAM" id="SSF48208">
    <property type="entry name" value="Six-hairpin glycosidases"/>
    <property type="match status" value="1"/>
</dbReference>
<dbReference type="AlphaFoldDB" id="A0A2U2B8B2"/>
<dbReference type="SUPFAM" id="SSF74650">
    <property type="entry name" value="Galactose mutarotase-like"/>
    <property type="match status" value="1"/>
</dbReference>